<dbReference type="OrthoDB" id="2288928at2759"/>
<reference evidence="1" key="1">
    <citation type="submission" date="2022-10" db="EMBL/GenBank/DDBJ databases">
        <title>Tapping the CABI collections for fungal endophytes: first genome assemblies for Collariella, Neodidymelliopsis, Ascochyta clinopodiicola, Didymella pomorum, Didymosphaeria variabile, Neocosmospora piperis and Neocucurbitaria cava.</title>
        <authorList>
            <person name="Hill R."/>
        </authorList>
    </citation>
    <scope>NUCLEOTIDE SEQUENCE</scope>
    <source>
        <strain evidence="1">IMI 355082</strain>
    </source>
</reference>
<keyword evidence="2" id="KW-1185">Reference proteome</keyword>
<dbReference type="Proteomes" id="UP001140453">
    <property type="component" value="Unassembled WGS sequence"/>
</dbReference>
<gene>
    <name evidence="1" type="ORF">N0V93_010146</name>
</gene>
<evidence type="ECO:0000313" key="1">
    <source>
        <dbReference type="EMBL" id="KAJ4385717.1"/>
    </source>
</evidence>
<accession>A0A9W8YJB9</accession>
<dbReference type="AlphaFoldDB" id="A0A9W8YJB9"/>
<evidence type="ECO:0000313" key="2">
    <source>
        <dbReference type="Proteomes" id="UP001140453"/>
    </source>
</evidence>
<dbReference type="EMBL" id="JAPEVB010000007">
    <property type="protein sequence ID" value="KAJ4385717.1"/>
    <property type="molecule type" value="Genomic_DNA"/>
</dbReference>
<dbReference type="Pfam" id="PF26639">
    <property type="entry name" value="Het-6_barrel"/>
    <property type="match status" value="1"/>
</dbReference>
<comment type="caution">
    <text evidence="1">The sequence shown here is derived from an EMBL/GenBank/DDBJ whole genome shotgun (WGS) entry which is preliminary data.</text>
</comment>
<sequence length="250" mass="28122">MGVRLSSRTRAVEVTIPWQASRHLVARPQFTENVITLEGCKIDEIVWTSTTYTGRRDASQLFQWLNGAAGAISSDLENFDAFVTIEHDKIVRGFFDSFISIISSVYNDGTRKPRSQDVLEYMDIQDSIAQPEKEPVHSQFYKMRSQFLASTLSSSEPSNPCMVSDLIEFFSTHMWNIFLTKAGHFGIGRSSFQEGDIVTVLWGGPMPFVLRPIDANYTLLGACVVLKWMNGLAVDEWKSGNLELNTYSIA</sequence>
<organism evidence="1 2">
    <name type="scientific">Gnomoniopsis smithogilvyi</name>
    <dbReference type="NCBI Taxonomy" id="1191159"/>
    <lineage>
        <taxon>Eukaryota</taxon>
        <taxon>Fungi</taxon>
        <taxon>Dikarya</taxon>
        <taxon>Ascomycota</taxon>
        <taxon>Pezizomycotina</taxon>
        <taxon>Sordariomycetes</taxon>
        <taxon>Sordariomycetidae</taxon>
        <taxon>Diaporthales</taxon>
        <taxon>Gnomoniaceae</taxon>
        <taxon>Gnomoniopsis</taxon>
    </lineage>
</organism>
<name>A0A9W8YJB9_9PEZI</name>
<proteinExistence type="predicted"/>
<protein>
    <submittedName>
        <fullName evidence="1">Uncharacterized protein</fullName>
    </submittedName>
</protein>